<dbReference type="InterPro" id="IPR008979">
    <property type="entry name" value="Galactose-bd-like_sf"/>
</dbReference>
<reference evidence="18 19" key="3">
    <citation type="journal article" date="2013" name="Nature">
        <title>The zebrafish reference genome sequence and its relationship to the human genome.</title>
        <authorList>
            <consortium name="Genome Reference Consortium Zebrafish"/>
            <person name="Howe K."/>
            <person name="Clark M.D."/>
            <person name="Torroja C.F."/>
            <person name="Torrance J."/>
            <person name="Berthelot C."/>
            <person name="Muffato M."/>
            <person name="Collins J.E."/>
            <person name="Humphray S."/>
            <person name="McLaren K."/>
            <person name="Matthews L."/>
            <person name="McLaren S."/>
            <person name="Sealy I."/>
            <person name="Caccamo M."/>
            <person name="Churcher C."/>
            <person name="Scott C."/>
            <person name="Barrett J.C."/>
            <person name="Koch R."/>
            <person name="Rauch G.J."/>
            <person name="White S."/>
            <person name="Chow W."/>
            <person name="Kilian B."/>
            <person name="Quintais L.T."/>
            <person name="Guerra-Assuncao J.A."/>
            <person name="Zhou Y."/>
            <person name="Gu Y."/>
            <person name="Yen J."/>
            <person name="Vogel J.H."/>
            <person name="Eyre T."/>
            <person name="Redmond S."/>
            <person name="Banerjee R."/>
            <person name="Chi J."/>
            <person name="Fu B."/>
            <person name="Langley E."/>
            <person name="Maguire S.F."/>
            <person name="Laird G.K."/>
            <person name="Lloyd D."/>
            <person name="Kenyon E."/>
            <person name="Donaldson S."/>
            <person name="Sehra H."/>
            <person name="Almeida-King J."/>
            <person name="Loveland J."/>
            <person name="Trevanion S."/>
            <person name="Jones M."/>
            <person name="Quail M."/>
            <person name="Willey D."/>
            <person name="Hunt A."/>
            <person name="Burton J."/>
            <person name="Sims S."/>
            <person name="McLay K."/>
            <person name="Plumb B."/>
            <person name="Davis J."/>
            <person name="Clee C."/>
            <person name="Oliver K."/>
            <person name="Clark R."/>
            <person name="Riddle C."/>
            <person name="Elliot D."/>
            <person name="Eliott D."/>
            <person name="Threadgold G."/>
            <person name="Harden G."/>
            <person name="Ware D."/>
            <person name="Begum S."/>
            <person name="Mortimore B."/>
            <person name="Mortimer B."/>
            <person name="Kerry G."/>
            <person name="Heath P."/>
            <person name="Phillimore B."/>
            <person name="Tracey A."/>
            <person name="Corby N."/>
            <person name="Dunn M."/>
            <person name="Johnson C."/>
            <person name="Wood J."/>
            <person name="Clark S."/>
            <person name="Pelan S."/>
            <person name="Griffiths G."/>
            <person name="Smith M."/>
            <person name="Glithero R."/>
            <person name="Howden P."/>
            <person name="Barker N."/>
            <person name="Lloyd C."/>
            <person name="Stevens C."/>
            <person name="Harley J."/>
            <person name="Holt K."/>
            <person name="Panagiotidis G."/>
            <person name="Lovell J."/>
            <person name="Beasley H."/>
            <person name="Henderson C."/>
            <person name="Gordon D."/>
            <person name="Auger K."/>
            <person name="Wright D."/>
            <person name="Collins J."/>
            <person name="Raisen C."/>
            <person name="Dyer L."/>
            <person name="Leung K."/>
            <person name="Robertson L."/>
            <person name="Ambridge K."/>
            <person name="Leongamornlert D."/>
            <person name="McGuire S."/>
            <person name="Gilderthorp R."/>
            <person name="Griffiths C."/>
            <person name="Manthravadi D."/>
            <person name="Nichol S."/>
            <person name="Barker G."/>
            <person name="Whitehead S."/>
            <person name="Kay M."/>
            <person name="Brown J."/>
            <person name="Murnane C."/>
            <person name="Gray E."/>
            <person name="Humphries M."/>
            <person name="Sycamore N."/>
            <person name="Barker D."/>
            <person name="Saunders D."/>
            <person name="Wallis J."/>
            <person name="Babbage A."/>
            <person name="Hammond S."/>
            <person name="Mashreghi-Mohammadi M."/>
            <person name="Barr L."/>
            <person name="Martin S."/>
            <person name="Wray P."/>
            <person name="Ellington A."/>
            <person name="Matthews N."/>
            <person name="Ellwood M."/>
            <person name="Woodmansey R."/>
            <person name="Clark G."/>
            <person name="Cooper J."/>
            <person name="Cooper J."/>
            <person name="Tromans A."/>
            <person name="Grafham D."/>
            <person name="Skuce C."/>
            <person name="Pandian R."/>
            <person name="Andrews R."/>
            <person name="Harrison E."/>
            <person name="Kimberley A."/>
            <person name="Garnett J."/>
            <person name="Fosker N."/>
            <person name="Hall R."/>
            <person name="Garner P."/>
            <person name="Kelly D."/>
            <person name="Bird C."/>
            <person name="Palmer S."/>
            <person name="Gehring I."/>
            <person name="Berger A."/>
            <person name="Dooley C.M."/>
            <person name="Ersan-Urun Z."/>
            <person name="Eser C."/>
            <person name="Geiger H."/>
            <person name="Geisler M."/>
            <person name="Karotki L."/>
            <person name="Kirn A."/>
            <person name="Konantz J."/>
            <person name="Konantz M."/>
            <person name="Oberlander M."/>
            <person name="Rudolph-Geiger S."/>
            <person name="Teucke M."/>
            <person name="Lanz C."/>
            <person name="Raddatz G."/>
            <person name="Osoegawa K."/>
            <person name="Zhu B."/>
            <person name="Rapp A."/>
            <person name="Widaa S."/>
            <person name="Langford C."/>
            <person name="Yang F."/>
            <person name="Schuster S.C."/>
            <person name="Carter N.P."/>
            <person name="Harrow J."/>
            <person name="Ning Z."/>
            <person name="Herrero J."/>
            <person name="Searle S.M."/>
            <person name="Enright A."/>
            <person name="Geisler R."/>
            <person name="Plasterk R.H."/>
            <person name="Lee C."/>
            <person name="Westerfield M."/>
            <person name="de Jong P.J."/>
            <person name="Zon L.I."/>
            <person name="Postlethwait J.H."/>
            <person name="Nusslein-Volhard C."/>
            <person name="Hubbard T.J."/>
            <person name="Roest Crollius H."/>
            <person name="Rogers J."/>
            <person name="Stemple D.L."/>
        </authorList>
    </citation>
    <scope>NUCLEOTIDE SEQUENCE [LARGE SCALE GENOMIC DNA]</scope>
    <source>
        <strain evidence="18">Tuebingen</strain>
    </source>
</reference>
<evidence type="ECO:0000313" key="19">
    <source>
        <dbReference type="Proteomes" id="UP000000437"/>
    </source>
</evidence>
<dbReference type="eggNOG" id="KOG3525">
    <property type="taxonomic scope" value="Eukaryota"/>
</dbReference>
<dbReference type="PANTHER" id="PTHR42884">
    <property type="entry name" value="PROPROTEIN CONVERTASE SUBTILISIN/KEXIN-RELATED"/>
    <property type="match status" value="1"/>
</dbReference>
<accession>F1R440</accession>
<evidence type="ECO:0000256" key="6">
    <source>
        <dbReference type="ARBA" id="ARBA00022801"/>
    </source>
</evidence>
<keyword evidence="9" id="KW-0472">Membrane</keyword>
<dbReference type="Pfam" id="PF01483">
    <property type="entry name" value="P_proprotein"/>
    <property type="match status" value="1"/>
</dbReference>
<evidence type="ECO:0000256" key="9">
    <source>
        <dbReference type="ARBA" id="ARBA00023136"/>
    </source>
</evidence>
<evidence type="ECO:0000313" key="22">
    <source>
        <dbReference type="ZFIN" id="ZDB-GENE-030131-7293"/>
    </source>
</evidence>
<evidence type="ECO:0000256" key="5">
    <source>
        <dbReference type="ARBA" id="ARBA00022729"/>
    </source>
</evidence>
<evidence type="ECO:0000256" key="12">
    <source>
        <dbReference type="PIRSR" id="PIRSR615500-1"/>
    </source>
</evidence>
<dbReference type="SUPFAM" id="SSF52743">
    <property type="entry name" value="Subtilisin-like"/>
    <property type="match status" value="1"/>
</dbReference>
<dbReference type="PROSITE" id="PS00138">
    <property type="entry name" value="SUBTILASE_SER"/>
    <property type="match status" value="1"/>
</dbReference>
<dbReference type="CDD" id="cd04059">
    <property type="entry name" value="Peptidases_S8_Protein_convertases_Kexins_Furin-like"/>
    <property type="match status" value="1"/>
</dbReference>
<reference evidence="20" key="8">
    <citation type="journal article" date="2017" name="Eur. J. Cell Biol.">
        <title>Regulation of the proprotein convertases expression and activity during regenerative angiogenesis: Role of hypoxia-inducible factor (HIF).</title>
        <authorList>
            <person name="Ma J."/>
            <person name="Evrard S."/>
            <person name="Badiola I."/>
            <person name="Siegfried G."/>
            <person name="Khatib A.M."/>
        </authorList>
    </citation>
    <scope>NUCLEOTIDE SEQUENCE</scope>
</reference>
<keyword evidence="5 16" id="KW-0732">Signal</keyword>
<evidence type="ECO:0000313" key="20">
    <source>
        <dbReference type="RefSeq" id="NP_001307357.1"/>
    </source>
</evidence>
<keyword evidence="6 13" id="KW-0378">Hydrolase</keyword>
<dbReference type="GeneTree" id="ENSGT00940000157676"/>
<reference evidence="20" key="5">
    <citation type="journal article" date="2015" name="Infect. Immun.">
        <title>The proprotein convertase subtilisin/kexin furinA regulates zebrafish host response against Mycobacterium marinum.</title>
        <authorList>
            <person name="Ojanen M.J."/>
            <person name="Turpeinen H."/>
            <person name="Cordova Z.M."/>
            <person name="Hammaren M.M."/>
            <person name="Harjula S.K."/>
            <person name="Parikka M."/>
            <person name="Ramet M."/>
            <person name="Pesu M."/>
        </authorList>
    </citation>
    <scope>NUCLEOTIDE SEQUENCE</scope>
</reference>
<dbReference type="HOGENOM" id="CLU_002976_4_3_1"/>
<dbReference type="GO" id="GO:0005802">
    <property type="term" value="C:trans-Golgi network"/>
    <property type="evidence" value="ECO:0000318"/>
    <property type="project" value="GO_Central"/>
</dbReference>
<keyword evidence="10" id="KW-0865">Zymogen</keyword>
<evidence type="ECO:0000256" key="4">
    <source>
        <dbReference type="ARBA" id="ARBA00022692"/>
    </source>
</evidence>
<dbReference type="PaxDb" id="7955-ENSDARP00000128034"/>
<dbReference type="Ensembl" id="ENSDART00000154594.3">
    <property type="protein sequence ID" value="ENSDARP00000128034.1"/>
    <property type="gene ID" value="ENSDARG00000069968.6"/>
</dbReference>
<evidence type="ECO:0000256" key="11">
    <source>
        <dbReference type="ARBA" id="ARBA00023180"/>
    </source>
</evidence>
<dbReference type="RefSeq" id="XP_021336996.1">
    <property type="nucleotide sequence ID" value="XM_021481321.2"/>
</dbReference>
<dbReference type="EMBL" id="CU469536">
    <property type="status" value="NOT_ANNOTATED_CDS"/>
    <property type="molecule type" value="Genomic_DNA"/>
</dbReference>
<dbReference type="FunFam" id="3.40.50.200:FF:000005">
    <property type="entry name" value="Proprotein convertase subtilisin/kexin type 7"/>
    <property type="match status" value="1"/>
</dbReference>
<dbReference type="AlphaFoldDB" id="A0A8M1P8P5"/>
<dbReference type="InterPro" id="IPR023828">
    <property type="entry name" value="Peptidase_S8_Ser-AS"/>
</dbReference>
<dbReference type="Proteomes" id="UP000000437">
    <property type="component" value="Chromosome 15"/>
</dbReference>
<evidence type="ECO:0000256" key="1">
    <source>
        <dbReference type="ARBA" id="ARBA00004370"/>
    </source>
</evidence>
<feature type="domain" description="P/Homo B" evidence="17">
    <location>
        <begin position="451"/>
        <end position="585"/>
    </location>
</feature>
<feature type="signal peptide" evidence="16 20">
    <location>
        <begin position="1"/>
        <end position="26"/>
    </location>
</feature>
<dbReference type="EMBL" id="CU469509">
    <property type="status" value="NOT_ANNOTATED_CDS"/>
    <property type="molecule type" value="Genomic_DNA"/>
</dbReference>
<dbReference type="PROSITE" id="PS51257">
    <property type="entry name" value="PROKAR_LIPOPROTEIN"/>
    <property type="match status" value="1"/>
</dbReference>
<dbReference type="SUPFAM" id="SSF49785">
    <property type="entry name" value="Galactose-binding domain-like"/>
    <property type="match status" value="1"/>
</dbReference>
<feature type="compositionally biased region" description="Polar residues" evidence="15">
    <location>
        <begin position="170"/>
        <end position="184"/>
    </location>
</feature>
<dbReference type="SUPFAM" id="SSF54897">
    <property type="entry name" value="Protease propeptides/inhibitors"/>
    <property type="match status" value="1"/>
</dbReference>
<reference evidence="20" key="6">
    <citation type="journal article" date="2015" name="Nat. Commun.">
        <title>RFX transcription factors are essential for hearing in mice.</title>
        <authorList>
            <person name="Elkon R."/>
            <person name="Milon B."/>
            <person name="Morrison L."/>
            <person name="Shah M."/>
            <person name="Vijayakumar S."/>
            <person name="Racherla M."/>
            <person name="Leitch C.C."/>
            <person name="Silipino L."/>
            <person name="Hadi S."/>
            <person name="Weiss-Gayet M."/>
            <person name="Barras E."/>
            <person name="Schmid C.D."/>
            <person name="Ait-Lounis A."/>
            <person name="Barnes A."/>
            <person name="Song Y."/>
            <person name="Eisenman D.J."/>
            <person name="Eliyahu E."/>
            <person name="Frolenkov G.I."/>
            <person name="Strome S.E."/>
            <person name="Durand B."/>
            <person name="Zaghloul N.A."/>
            <person name="Jones S.M."/>
            <person name="Reith W."/>
            <person name="Hertzano R."/>
        </authorList>
    </citation>
    <scope>NUCLEOTIDE SEQUENCE</scope>
</reference>
<comment type="similarity">
    <text evidence="13 14">Belongs to the peptidase S8 family.</text>
</comment>
<dbReference type="Gene3D" id="3.30.70.850">
    <property type="entry name" value="Peptidase S8, pro-domain"/>
    <property type="match status" value="1"/>
</dbReference>
<evidence type="ECO:0000256" key="7">
    <source>
        <dbReference type="ARBA" id="ARBA00022825"/>
    </source>
</evidence>
<evidence type="ECO:0000256" key="15">
    <source>
        <dbReference type="SAM" id="MobiDB-lite"/>
    </source>
</evidence>
<dbReference type="InterPro" id="IPR002884">
    <property type="entry name" value="P_dom"/>
</dbReference>
<protein>
    <submittedName>
        <fullName evidence="18 21">Proprotein convertase subtilisin/kexin type 7</fullName>
    </submittedName>
    <submittedName>
        <fullName evidence="20">Proprotein convertase subtilisin/kexin type 7 precursor</fullName>
        <ecNumber evidence="20">3.4.21.-</ecNumber>
    </submittedName>
</protein>
<dbReference type="Bgee" id="ENSDARG00000069968">
    <property type="expression patterns" value="Expressed in mature ovarian follicle and 21 other cell types or tissues"/>
</dbReference>
<evidence type="ECO:0000256" key="16">
    <source>
        <dbReference type="SAM" id="SignalP"/>
    </source>
</evidence>
<feature type="compositionally biased region" description="Basic and acidic residues" evidence="15">
    <location>
        <begin position="187"/>
        <end position="199"/>
    </location>
</feature>
<dbReference type="GO" id="GO:0001654">
    <property type="term" value="P:eye development"/>
    <property type="evidence" value="ECO:0000315"/>
    <property type="project" value="ZFIN"/>
</dbReference>
<evidence type="ECO:0000256" key="13">
    <source>
        <dbReference type="PROSITE-ProRule" id="PRU01240"/>
    </source>
</evidence>
<dbReference type="InterPro" id="IPR032815">
    <property type="entry name" value="S8_pro-domain"/>
</dbReference>
<evidence type="ECO:0000256" key="2">
    <source>
        <dbReference type="ARBA" id="ARBA00022670"/>
    </source>
</evidence>
<dbReference type="PROSITE" id="PS51829">
    <property type="entry name" value="P_HOMO_B"/>
    <property type="match status" value="1"/>
</dbReference>
<organism evidence="19 20">
    <name type="scientific">Danio rerio</name>
    <name type="common">Zebrafish</name>
    <name type="synonym">Brachydanio rerio</name>
    <dbReference type="NCBI Taxonomy" id="7955"/>
    <lineage>
        <taxon>Eukaryota</taxon>
        <taxon>Metazoa</taxon>
        <taxon>Chordata</taxon>
        <taxon>Craniata</taxon>
        <taxon>Vertebrata</taxon>
        <taxon>Euteleostomi</taxon>
        <taxon>Actinopterygii</taxon>
        <taxon>Neopterygii</taxon>
        <taxon>Teleostei</taxon>
        <taxon>Ostariophysi</taxon>
        <taxon>Cypriniformes</taxon>
        <taxon>Danionidae</taxon>
        <taxon>Danioninae</taxon>
        <taxon>Danio</taxon>
    </lineage>
</organism>
<dbReference type="GO" id="GO:0016485">
    <property type="term" value="P:protein processing"/>
    <property type="evidence" value="ECO:0000318"/>
    <property type="project" value="GO_Central"/>
</dbReference>
<dbReference type="GO" id="GO:0043009">
    <property type="term" value="P:chordate embryonic development"/>
    <property type="evidence" value="ECO:0000315"/>
    <property type="project" value="ZFIN"/>
</dbReference>
<keyword evidence="11" id="KW-0325">Glycoprotein</keyword>
<keyword evidence="8" id="KW-1133">Transmembrane helix</keyword>
<reference evidence="18" key="4">
    <citation type="submission" date="2014-03" db="UniProtKB">
        <authorList>
            <consortium name="Ensembl"/>
        </authorList>
    </citation>
    <scope>IDENTIFICATION</scope>
    <source>
        <strain evidence="18">Tuebingen</strain>
    </source>
</reference>
<feature type="active site" description="Charge relay system" evidence="12 13">
    <location>
        <position position="158"/>
    </location>
</feature>
<evidence type="ECO:0000256" key="3">
    <source>
        <dbReference type="ARBA" id="ARBA00022685"/>
    </source>
</evidence>
<dbReference type="PANTHER" id="PTHR42884:SF28">
    <property type="entry name" value="PROPROTEIN CONVERTASE SUBTILISIN_KEXIN TYPE 7"/>
    <property type="match status" value="1"/>
</dbReference>
<name>A0A8M1P8P5_DANRE</name>
<dbReference type="InterPro" id="IPR034182">
    <property type="entry name" value="Kexin/furin"/>
</dbReference>
<evidence type="ECO:0000256" key="10">
    <source>
        <dbReference type="ARBA" id="ARBA00023145"/>
    </source>
</evidence>
<dbReference type="InterPro" id="IPR022398">
    <property type="entry name" value="Peptidase_S8_His-AS"/>
</dbReference>
<dbReference type="Pfam" id="PF16470">
    <property type="entry name" value="S8_pro-domain"/>
    <property type="match status" value="1"/>
</dbReference>
<dbReference type="BRENDA" id="3.4.21.B27">
    <property type="organism ID" value="928"/>
</dbReference>
<dbReference type="InterPro" id="IPR038466">
    <property type="entry name" value="S8_pro-domain_sf"/>
</dbReference>
<feature type="chain" id="PRO_5035035638" evidence="16 20">
    <location>
        <begin position="27"/>
        <end position="709"/>
    </location>
</feature>
<dbReference type="GO" id="GO:0000139">
    <property type="term" value="C:Golgi membrane"/>
    <property type="evidence" value="ECO:0000318"/>
    <property type="project" value="GO_Central"/>
</dbReference>
<dbReference type="RefSeq" id="NP_001307357.1">
    <property type="nucleotide sequence ID" value="NM_001320428.1"/>
</dbReference>
<feature type="region of interest" description="Disordered" evidence="15">
    <location>
        <begin position="166"/>
        <end position="200"/>
    </location>
</feature>
<reference evidence="20" key="1">
    <citation type="journal article" date="2012" name="J. Alzheimers Dis.">
        <title>The BACE1-PSEN-AbetaPP regulatory axis has an ancient role in response to low oxygen/oxidative stress.</title>
        <authorList>
            <person name="Moussavi Nik S.H."/>
            <person name="Wilson L."/>
            <person name="Newman M."/>
            <person name="Croft K."/>
            <person name="Mori T.A."/>
            <person name="Musgrave I."/>
            <person name="Lardelli M."/>
        </authorList>
    </citation>
    <scope>NUCLEOTIDE SEQUENCE</scope>
</reference>
<sequence length="709" mass="77117" precursor="true">MASCSSRVCLGLYPLLLLFSSSSSSCAPGRSWAVQLQPDSLSSAGSPDLLAQAVAQDVGLRSHGQIGQLEGHYLLCQDPAQGEDWRWMEAALDRHPHVAWHSQENVLRRSKRSVHFNDPKFPSQWHLHNDMKRGMDINVTGVWERNITGAGVTVVVVDDGIQHNLADIQPNYSPEGSYDLNSNDPDPMPHPDGPSDNHHGTRCAGEIAAVSNNSFCAVGVAYGSRVAGIRVLDGPLTDSMEAIAFNKHYQVNDIYSCSWGPDDDGRTVDGPHPLGKAALQHGVIAGRKGFGSIFIVASGNGGQNQDNCNYDGYANSIYTVTIGAVDESGRKPTYAEECASMLAVTFSSGNTPLRSIVTSDWSLQSGTGCTSGHTGTSAAAPLAAGMVALMLQVRPCLSWRDVQHIITYTATQHDLQADWVTNGAGFHHSHKYGFGLLNAWRLVNAAKVWESVPFLVSYQSPVLRVNEVITTSTNLTQTWNVSESDLQRSGMQTLEHVSVTLSIQHPRRGNLQILLLCPSGISSLIGARRALDVDSAGLTDWTFSTVRCWGEQAEGQYSLLIMDDAPLSSGILKSWKLTLYGSSLSHQQVTDRQRVVEEAMSGHYLSSSFSLPCPPGIDVPAEIVNPFTSSSLKSLLLLGCFTLFWSLYYTLEVVLTHWDWRGGCVRGRDGDAGYSRLSRDEAQTDPQQVEVLLETHSQDKVLLIADTHT</sequence>
<dbReference type="GO" id="GO:0048840">
    <property type="term" value="P:otolith development"/>
    <property type="evidence" value="ECO:0000315"/>
    <property type="project" value="ZFIN"/>
</dbReference>
<dbReference type="STRING" id="7955.ENSDARP00000128034"/>
<dbReference type="SMR" id="A0A8M1P8P5"/>
<dbReference type="GO" id="GO:0004252">
    <property type="term" value="F:serine-type endopeptidase activity"/>
    <property type="evidence" value="ECO:0000318"/>
    <property type="project" value="GO_Central"/>
</dbReference>
<evidence type="ECO:0000259" key="17">
    <source>
        <dbReference type="PROSITE" id="PS51829"/>
    </source>
</evidence>
<dbReference type="EMBL" id="CU896629">
    <property type="status" value="NOT_ANNOTATED_CDS"/>
    <property type="molecule type" value="Genomic_DNA"/>
</dbReference>
<dbReference type="FunFam" id="2.60.120.260:FF:000026">
    <property type="entry name" value="proprotein convertase subtilisin/kexin type 7"/>
    <property type="match status" value="1"/>
</dbReference>
<comment type="subcellular location">
    <subcellularLocation>
        <location evidence="1">Membrane</location>
    </subcellularLocation>
</comment>
<evidence type="ECO:0000256" key="8">
    <source>
        <dbReference type="ARBA" id="ARBA00022989"/>
    </source>
</evidence>
<dbReference type="Pfam" id="PF00082">
    <property type="entry name" value="Peptidase_S8"/>
    <property type="match status" value="1"/>
</dbReference>
<dbReference type="PROSITE" id="PS00137">
    <property type="entry name" value="SUBTILASE_HIS"/>
    <property type="match status" value="1"/>
</dbReference>
<keyword evidence="3" id="KW-0165">Cleavage on pair of basic residues</keyword>
<feature type="active site" description="Charge relay system" evidence="12 13">
    <location>
        <position position="377"/>
    </location>
</feature>
<dbReference type="KEGG" id="dre:100009656"/>
<feature type="active site" description="Charge relay system" evidence="12 13">
    <location>
        <position position="199"/>
    </location>
</feature>
<proteinExistence type="inferred from homology"/>
<keyword evidence="2 13" id="KW-0645">Protease</keyword>
<evidence type="ECO:0000256" key="14">
    <source>
        <dbReference type="RuleBase" id="RU003355"/>
    </source>
</evidence>
<dbReference type="PRINTS" id="PR00723">
    <property type="entry name" value="SUBTILISIN"/>
</dbReference>
<dbReference type="GeneID" id="100009656"/>
<evidence type="ECO:0000313" key="21">
    <source>
        <dbReference type="RefSeq" id="XP_021336996.1"/>
    </source>
</evidence>
<dbReference type="GO" id="GO:0007420">
    <property type="term" value="P:brain development"/>
    <property type="evidence" value="ECO:0000315"/>
    <property type="project" value="ZFIN"/>
</dbReference>
<dbReference type="CTD" id="9159"/>
<reference evidence="20 21" key="9">
    <citation type="submission" date="2025-04" db="UniProtKB">
        <authorList>
            <consortium name="RefSeq"/>
        </authorList>
    </citation>
    <scope>IDENTIFICATION</scope>
    <source>
        <strain evidence="21">Tuebingen</strain>
    </source>
</reference>
<dbReference type="Gene3D" id="3.40.50.200">
    <property type="entry name" value="Peptidase S8/S53 domain"/>
    <property type="match status" value="1"/>
</dbReference>
<dbReference type="InterPro" id="IPR023827">
    <property type="entry name" value="Peptidase_S8_Asp-AS"/>
</dbReference>
<evidence type="ECO:0000313" key="18">
    <source>
        <dbReference type="Ensembl" id="ENSDARP00000128034"/>
    </source>
</evidence>
<keyword evidence="19" id="KW-1185">Reference proteome</keyword>
<keyword evidence="7 13" id="KW-0720">Serine protease</keyword>
<dbReference type="InterPro" id="IPR015500">
    <property type="entry name" value="Peptidase_S8_subtilisin-rel"/>
</dbReference>
<dbReference type="AGR" id="ZFIN:ZDB-GENE-030131-7293"/>
<dbReference type="Gene3D" id="2.60.120.260">
    <property type="entry name" value="Galactose-binding domain-like"/>
    <property type="match status" value="1"/>
</dbReference>
<gene>
    <name evidence="18 20 21 22" type="primary">pcsk7</name>
    <name evidence="20 21" type="synonym">fj05c03</name>
    <name evidence="20 21" type="synonym">wu:fj05c03</name>
    <name evidence="20 21" type="synonym">zgc:158336</name>
</gene>
<dbReference type="OrthoDB" id="300641at2759"/>
<dbReference type="OMA" id="NGRMPFY"/>
<dbReference type="PROSITE" id="PS51892">
    <property type="entry name" value="SUBTILASE"/>
    <property type="match status" value="1"/>
</dbReference>
<accession>A0A8M1P8P5</accession>
<reference evidence="20" key="7">
    <citation type="journal article" date="2016" name="BMC Genomics">
        <title>Gene evolution and gene expression after whole genome duplication in fish: the PhyloFish database.</title>
        <authorList>
            <person name="Pasquier J."/>
            <person name="Cabau C."/>
            <person name="Nguyen T."/>
            <person name="Jouanno E."/>
            <person name="Severac D."/>
            <person name="Braasch I."/>
            <person name="Journot L."/>
            <person name="Pontarotti P."/>
            <person name="Klopp C."/>
            <person name="Postlethwait J.H."/>
            <person name="Guiguen Y."/>
            <person name="Bobe J."/>
        </authorList>
    </citation>
    <scope>NUCLEOTIDE SEQUENCE</scope>
</reference>
<dbReference type="ZFIN" id="ZDB-GENE-030131-7293">
    <property type="gene designation" value="pcsk7"/>
</dbReference>
<keyword evidence="4" id="KW-0812">Transmembrane</keyword>
<reference evidence="20" key="2">
    <citation type="journal article" date="2013" name="J. Biol. Chem.">
        <title>Proprotein convertase subtilisin/kexin type 7 (PCSK7) is essential for the zebrafish development and bioavailability of transforming growth factor beta1a (TGFbeta1a).</title>
        <authorList>
            <person name="Turpeinen H."/>
            <person name="Oksanen A."/>
            <person name="Kivinen V."/>
            <person name="Kukkurainen S."/>
            <person name="Uusimaki A."/>
            <person name="Ramet M."/>
            <person name="Parikka M."/>
            <person name="Hytonen V.P."/>
            <person name="Nykter M."/>
            <person name="Pesu M."/>
        </authorList>
    </citation>
    <scope>NUCLEOTIDE SEQUENCE</scope>
</reference>
<dbReference type="PROSITE" id="PS00136">
    <property type="entry name" value="SUBTILASE_ASP"/>
    <property type="match status" value="1"/>
</dbReference>
<dbReference type="InterPro" id="IPR036852">
    <property type="entry name" value="Peptidase_S8/S53_dom_sf"/>
</dbReference>
<dbReference type="EC" id="3.4.21.-" evidence="20"/>
<dbReference type="InterPro" id="IPR000209">
    <property type="entry name" value="Peptidase_S8/S53_dom"/>
</dbReference>